<evidence type="ECO:0000256" key="2">
    <source>
        <dbReference type="SAM" id="MobiDB-lite"/>
    </source>
</evidence>
<evidence type="ECO:0000256" key="1">
    <source>
        <dbReference type="ARBA" id="ARBA00006545"/>
    </source>
</evidence>
<sequence length="211" mass="24421">MLLQRNKAMQGVVHITPVNLRFGYSDFSLVKNSLTAITPPSLGSEEKEAKIEQKEKQDMEEKKEKQDVEEKHAVRRISVINDREMEQDLQQKQRLERICDTSSTNFGELSFNIEMSNVQLLVVNDATSVSVPVARALIKPIKTIFNSYQQRMSVRIGFELSADYFNTDIVEWEPMIEPWGFSTNLFIYPYSLTLQFLPTHFFKCESHSCDD</sequence>
<dbReference type="PANTHER" id="PTHR16166">
    <property type="entry name" value="VACUOLAR PROTEIN SORTING-ASSOCIATED PROTEIN VPS13"/>
    <property type="match status" value="1"/>
</dbReference>
<accession>X6PDI3</accession>
<dbReference type="InterPro" id="IPR026847">
    <property type="entry name" value="VPS13"/>
</dbReference>
<evidence type="ECO:0000313" key="5">
    <source>
        <dbReference type="Proteomes" id="UP000023152"/>
    </source>
</evidence>
<dbReference type="GO" id="GO:0006623">
    <property type="term" value="P:protein targeting to vacuole"/>
    <property type="evidence" value="ECO:0007669"/>
    <property type="project" value="TreeGrafter"/>
</dbReference>
<keyword evidence="5" id="KW-1185">Reference proteome</keyword>
<comment type="caution">
    <text evidence="4">The sequence shown here is derived from an EMBL/GenBank/DDBJ whole genome shotgun (WGS) entry which is preliminary data.</text>
</comment>
<dbReference type="EMBL" id="ASPP01000842">
    <property type="protein sequence ID" value="ETO36266.1"/>
    <property type="molecule type" value="Genomic_DNA"/>
</dbReference>
<dbReference type="AlphaFoldDB" id="X6PDI3"/>
<dbReference type="GO" id="GO:0045053">
    <property type="term" value="P:protein retention in Golgi apparatus"/>
    <property type="evidence" value="ECO:0007669"/>
    <property type="project" value="TreeGrafter"/>
</dbReference>
<reference evidence="4 5" key="1">
    <citation type="journal article" date="2013" name="Curr. Biol.">
        <title>The Genome of the Foraminiferan Reticulomyxa filosa.</title>
        <authorList>
            <person name="Glockner G."/>
            <person name="Hulsmann N."/>
            <person name="Schleicher M."/>
            <person name="Noegel A.A."/>
            <person name="Eichinger L."/>
            <person name="Gallinger C."/>
            <person name="Pawlowski J."/>
            <person name="Sierra R."/>
            <person name="Euteneuer U."/>
            <person name="Pillet L."/>
            <person name="Moustafa A."/>
            <person name="Platzer M."/>
            <person name="Groth M."/>
            <person name="Szafranski K."/>
            <person name="Schliwa M."/>
        </authorList>
    </citation>
    <scope>NUCLEOTIDE SEQUENCE [LARGE SCALE GENOMIC DNA]</scope>
</reference>
<dbReference type="Pfam" id="PF25033">
    <property type="entry name" value="VPS13_M"/>
    <property type="match status" value="1"/>
</dbReference>
<evidence type="ECO:0000313" key="4">
    <source>
        <dbReference type="EMBL" id="ETO36266.1"/>
    </source>
</evidence>
<protein>
    <recommendedName>
        <fullName evidence="3">VPS13-like middle region domain-containing protein</fullName>
    </recommendedName>
</protein>
<evidence type="ECO:0000259" key="3">
    <source>
        <dbReference type="Pfam" id="PF25033"/>
    </source>
</evidence>
<comment type="similarity">
    <text evidence="1">Belongs to the VPS13 family.</text>
</comment>
<dbReference type="InterPro" id="IPR056747">
    <property type="entry name" value="VPS13-like_M"/>
</dbReference>
<dbReference type="PANTHER" id="PTHR16166:SF93">
    <property type="entry name" value="INTERMEMBRANE LIPID TRANSFER PROTEIN VPS13"/>
    <property type="match status" value="1"/>
</dbReference>
<feature type="region of interest" description="Disordered" evidence="2">
    <location>
        <begin position="38"/>
        <end position="68"/>
    </location>
</feature>
<feature type="compositionally biased region" description="Basic and acidic residues" evidence="2">
    <location>
        <begin position="44"/>
        <end position="68"/>
    </location>
</feature>
<name>X6PDI3_RETFI</name>
<gene>
    <name evidence="4" type="ORF">RFI_00799</name>
</gene>
<feature type="domain" description="VPS13-like middle region" evidence="3">
    <location>
        <begin position="17"/>
        <end position="185"/>
    </location>
</feature>
<dbReference type="Proteomes" id="UP000023152">
    <property type="component" value="Unassembled WGS sequence"/>
</dbReference>
<proteinExistence type="inferred from homology"/>
<organism evidence="4 5">
    <name type="scientific">Reticulomyxa filosa</name>
    <dbReference type="NCBI Taxonomy" id="46433"/>
    <lineage>
        <taxon>Eukaryota</taxon>
        <taxon>Sar</taxon>
        <taxon>Rhizaria</taxon>
        <taxon>Retaria</taxon>
        <taxon>Foraminifera</taxon>
        <taxon>Monothalamids</taxon>
        <taxon>Reticulomyxidae</taxon>
        <taxon>Reticulomyxa</taxon>
    </lineage>
</organism>